<dbReference type="PROSITE" id="PS51375">
    <property type="entry name" value="PPR"/>
    <property type="match status" value="5"/>
</dbReference>
<evidence type="ECO:0000256" key="1">
    <source>
        <dbReference type="ARBA" id="ARBA00004141"/>
    </source>
</evidence>
<dbReference type="InterPro" id="IPR002885">
    <property type="entry name" value="PPR_rpt"/>
</dbReference>
<evidence type="ECO:0000313" key="10">
    <source>
        <dbReference type="EMBL" id="OMO75232.1"/>
    </source>
</evidence>
<keyword evidence="4 9" id="KW-0812">Transmembrane</keyword>
<evidence type="ECO:0000313" key="11">
    <source>
        <dbReference type="Proteomes" id="UP000188268"/>
    </source>
</evidence>
<feature type="transmembrane region" description="Helical" evidence="9">
    <location>
        <begin position="353"/>
        <end position="372"/>
    </location>
</feature>
<dbReference type="SUPFAM" id="SSF48452">
    <property type="entry name" value="TPR-like"/>
    <property type="match status" value="1"/>
</dbReference>
<dbReference type="Pfam" id="PF13041">
    <property type="entry name" value="PPR_2"/>
    <property type="match status" value="2"/>
</dbReference>
<dbReference type="GO" id="GO:0016020">
    <property type="term" value="C:membrane"/>
    <property type="evidence" value="ECO:0007669"/>
    <property type="project" value="UniProtKB-SubCell"/>
</dbReference>
<dbReference type="EMBL" id="AWWV01011039">
    <property type="protein sequence ID" value="OMO75232.1"/>
    <property type="molecule type" value="Genomic_DNA"/>
</dbReference>
<keyword evidence="7 9" id="KW-0472">Membrane</keyword>
<feature type="transmembrane region" description="Helical" evidence="9">
    <location>
        <begin position="317"/>
        <end position="341"/>
    </location>
</feature>
<feature type="transmembrane region" description="Helical" evidence="9">
    <location>
        <begin position="477"/>
        <end position="496"/>
    </location>
</feature>
<accession>A0A1R3HXZ5</accession>
<evidence type="ECO:0000256" key="6">
    <source>
        <dbReference type="ARBA" id="ARBA00022989"/>
    </source>
</evidence>
<feature type="repeat" description="PPR" evidence="8">
    <location>
        <begin position="290"/>
        <end position="324"/>
    </location>
</feature>
<keyword evidence="6 9" id="KW-1133">Transmembrane helix</keyword>
<feature type="transmembrane region" description="Helical" evidence="9">
    <location>
        <begin position="384"/>
        <end position="405"/>
    </location>
</feature>
<dbReference type="PANTHER" id="PTHR47941">
    <property type="entry name" value="PENTATRICOPEPTIDE REPEAT-CONTAINING PROTEIN 3, MITOCHONDRIAL"/>
    <property type="match status" value="1"/>
</dbReference>
<evidence type="ECO:0000256" key="3">
    <source>
        <dbReference type="ARBA" id="ARBA00007626"/>
    </source>
</evidence>
<evidence type="ECO:0000256" key="5">
    <source>
        <dbReference type="ARBA" id="ARBA00022737"/>
    </source>
</evidence>
<organism evidence="10 11">
    <name type="scientific">Corchorus capsularis</name>
    <name type="common">Jute</name>
    <dbReference type="NCBI Taxonomy" id="210143"/>
    <lineage>
        <taxon>Eukaryota</taxon>
        <taxon>Viridiplantae</taxon>
        <taxon>Streptophyta</taxon>
        <taxon>Embryophyta</taxon>
        <taxon>Tracheophyta</taxon>
        <taxon>Spermatophyta</taxon>
        <taxon>Magnoliopsida</taxon>
        <taxon>eudicotyledons</taxon>
        <taxon>Gunneridae</taxon>
        <taxon>Pentapetalae</taxon>
        <taxon>rosids</taxon>
        <taxon>malvids</taxon>
        <taxon>Malvales</taxon>
        <taxon>Malvaceae</taxon>
        <taxon>Grewioideae</taxon>
        <taxon>Apeibeae</taxon>
        <taxon>Corchorus</taxon>
    </lineage>
</organism>
<dbReference type="Gene3D" id="1.25.40.10">
    <property type="entry name" value="Tetratricopeptide repeat domain"/>
    <property type="match status" value="2"/>
</dbReference>
<dbReference type="Proteomes" id="UP000188268">
    <property type="component" value="Unassembled WGS sequence"/>
</dbReference>
<keyword evidence="11" id="KW-1185">Reference proteome</keyword>
<dbReference type="InterPro" id="IPR011990">
    <property type="entry name" value="TPR-like_helical_dom_sf"/>
</dbReference>
<dbReference type="OrthoDB" id="551896at2759"/>
<comment type="similarity">
    <text evidence="3">Belongs to the PPR family. P subfamily.</text>
</comment>
<evidence type="ECO:0000256" key="4">
    <source>
        <dbReference type="ARBA" id="ARBA00022692"/>
    </source>
</evidence>
<evidence type="ECO:0000256" key="9">
    <source>
        <dbReference type="SAM" id="Phobius"/>
    </source>
</evidence>
<evidence type="ECO:0000256" key="8">
    <source>
        <dbReference type="PROSITE-ProRule" id="PRU00708"/>
    </source>
</evidence>
<comment type="similarity">
    <text evidence="2">Belongs to the TMEM45 family.</text>
</comment>
<feature type="repeat" description="PPR" evidence="8">
    <location>
        <begin position="150"/>
        <end position="184"/>
    </location>
</feature>
<proteinExistence type="inferred from homology"/>
<name>A0A1R3HXZ5_COCAP</name>
<feature type="transmembrane region" description="Helical" evidence="9">
    <location>
        <begin position="411"/>
        <end position="435"/>
    </location>
</feature>
<reference evidence="10 11" key="1">
    <citation type="submission" date="2013-09" db="EMBL/GenBank/DDBJ databases">
        <title>Corchorus capsularis genome sequencing.</title>
        <authorList>
            <person name="Alam M."/>
            <person name="Haque M.S."/>
            <person name="Islam M.S."/>
            <person name="Emdad E.M."/>
            <person name="Islam M.M."/>
            <person name="Ahmed B."/>
            <person name="Halim A."/>
            <person name="Hossen Q.M.M."/>
            <person name="Hossain M.Z."/>
            <person name="Ahmed R."/>
            <person name="Khan M.M."/>
            <person name="Islam R."/>
            <person name="Rashid M.M."/>
            <person name="Khan S.A."/>
            <person name="Rahman M.S."/>
            <person name="Alam M."/>
        </authorList>
    </citation>
    <scope>NUCLEOTIDE SEQUENCE [LARGE SCALE GENOMIC DNA]</scope>
    <source>
        <strain evidence="11">cv. CVL-1</strain>
        <tissue evidence="10">Whole seedling</tissue>
    </source>
</reference>
<gene>
    <name evidence="10" type="ORF">CCACVL1_16265</name>
</gene>
<dbReference type="Gramene" id="OMO75232">
    <property type="protein sequence ID" value="OMO75232"/>
    <property type="gene ID" value="CCACVL1_16265"/>
</dbReference>
<protein>
    <submittedName>
        <fullName evidence="10">Uncharacterized protein</fullName>
    </submittedName>
</protein>
<feature type="repeat" description="PPR" evidence="8">
    <location>
        <begin position="185"/>
        <end position="219"/>
    </location>
</feature>
<comment type="caution">
    <text evidence="10">The sequence shown here is derived from an EMBL/GenBank/DDBJ whole genome shotgun (WGS) entry which is preliminary data.</text>
</comment>
<feature type="repeat" description="PPR" evidence="8">
    <location>
        <begin position="220"/>
        <end position="254"/>
    </location>
</feature>
<sequence>MKAHKVLSSQILKREKLKTVVPHKHSFSFSLFSSTSEPITSVQSQALSLETSQTSSSEISPDLLIESVRSSQWHFIKHLSVNLDPSLISTVLFNLHKTPELALQFTSHIGFNRLDVKTRCLAIAVASRLPSPKPTLQLLKQTVSSDIASMTVIFNELALARDRCGNVKKAFRFFDEMLMDGIQPTQVTYTSLIYVLSKRNRMKEADDLFERIIGKGVPVDVVMFNALIDGHCANGNMERAYLLLKEMDKLNVPPDDVTYNTLMQGHCREGRVEEARELLHEMKRKGIKPDHVSYNTLISGYSRKGDMKDAMRVRDEMLSIGFNPTLLTYNALIQGFCFTLFAEISQSSEVLSAVPGILLASVFGQELFLLHFHSADHVGVEGHYHWLLQLIVFVSLLAALAAMFLPTSFTAVLVLSVSVVFQGCWFMNMGFMLWAPEFVPKGCIMQSESSSDSMLGAVICESHEADFRARALANLQFSWILSGILIFSGFTCLKFAGKCSPRAQATEYEQLHILGNDVPITIDSFKRADP</sequence>
<feature type="repeat" description="PPR" evidence="8">
    <location>
        <begin position="255"/>
        <end position="289"/>
    </location>
</feature>
<comment type="subcellular location">
    <subcellularLocation>
        <location evidence="1">Membrane</location>
        <topology evidence="1">Multi-pass membrane protein</topology>
    </subcellularLocation>
</comment>
<dbReference type="InterPro" id="IPR006904">
    <property type="entry name" value="DUF716"/>
</dbReference>
<dbReference type="NCBIfam" id="TIGR00756">
    <property type="entry name" value="PPR"/>
    <property type="match status" value="5"/>
</dbReference>
<evidence type="ECO:0000256" key="2">
    <source>
        <dbReference type="ARBA" id="ARBA00006948"/>
    </source>
</evidence>
<keyword evidence="5" id="KW-0677">Repeat</keyword>
<dbReference type="Pfam" id="PF04819">
    <property type="entry name" value="DUF716"/>
    <property type="match status" value="1"/>
</dbReference>
<dbReference type="Pfam" id="PF12854">
    <property type="entry name" value="PPR_1"/>
    <property type="match status" value="1"/>
</dbReference>
<evidence type="ECO:0000256" key="7">
    <source>
        <dbReference type="ARBA" id="ARBA00023136"/>
    </source>
</evidence>
<dbReference type="AlphaFoldDB" id="A0A1R3HXZ5"/>